<dbReference type="NCBIfam" id="NF033789">
    <property type="entry name" value="repress_SdpR"/>
    <property type="match status" value="1"/>
</dbReference>
<dbReference type="InterPro" id="IPR047796">
    <property type="entry name" value="SdpR-like_repress"/>
</dbReference>
<reference evidence="5" key="1">
    <citation type="journal article" date="2012" name="Science">
        <title>Fermentation, hydrogen, and sulfur metabolism in multiple uncultivated bacterial phyla.</title>
        <authorList>
            <person name="Wrighton K.C."/>
            <person name="Thomas B.C."/>
            <person name="Sharon I."/>
            <person name="Miller C.S."/>
            <person name="Castelle C.J."/>
            <person name="VerBerkmoes N.C."/>
            <person name="Wilkins M.J."/>
            <person name="Hettich R.L."/>
            <person name="Lipton M.S."/>
            <person name="Williams K.H."/>
            <person name="Long P.E."/>
            <person name="Banfield J.F."/>
        </authorList>
    </citation>
    <scope>NUCLEOTIDE SEQUENCE [LARGE SCALE GENOMIC DNA]</scope>
</reference>
<dbReference type="PANTHER" id="PTHR33154:SF33">
    <property type="entry name" value="TRANSCRIPTIONAL REPRESSOR SDPR"/>
    <property type="match status" value="1"/>
</dbReference>
<keyword evidence="2" id="KW-0238">DNA-binding</keyword>
<dbReference type="PRINTS" id="PR00778">
    <property type="entry name" value="HTHARSR"/>
</dbReference>
<dbReference type="EMBL" id="AMFJ01000081">
    <property type="protein sequence ID" value="EKE29879.1"/>
    <property type="molecule type" value="Genomic_DNA"/>
</dbReference>
<dbReference type="NCBIfam" id="NF033788">
    <property type="entry name" value="HTH_metalloreg"/>
    <property type="match status" value="1"/>
</dbReference>
<feature type="domain" description="HTH arsR-type" evidence="4">
    <location>
        <begin position="1"/>
        <end position="86"/>
    </location>
</feature>
<keyword evidence="3" id="KW-0804">Transcription</keyword>
<evidence type="ECO:0000256" key="2">
    <source>
        <dbReference type="ARBA" id="ARBA00023125"/>
    </source>
</evidence>
<sequence>MDSVYKALWDKNRRKIIEILREKDMSVSELLTHFPITQASLSHHLDILKRANLVLDERRWQFIFYSLNMSVFEEFVKWLLGFLDRK</sequence>
<dbReference type="InterPro" id="IPR036390">
    <property type="entry name" value="WH_DNA-bd_sf"/>
</dbReference>
<accession>K2GHF3</accession>
<dbReference type="InterPro" id="IPR051081">
    <property type="entry name" value="HTH_MetalResp_TranReg"/>
</dbReference>
<dbReference type="PANTHER" id="PTHR33154">
    <property type="entry name" value="TRANSCRIPTIONAL REGULATOR, ARSR FAMILY"/>
    <property type="match status" value="1"/>
</dbReference>
<dbReference type="CDD" id="cd00090">
    <property type="entry name" value="HTH_ARSR"/>
    <property type="match status" value="1"/>
</dbReference>
<dbReference type="GO" id="GO:0003700">
    <property type="term" value="F:DNA-binding transcription factor activity"/>
    <property type="evidence" value="ECO:0007669"/>
    <property type="project" value="InterPro"/>
</dbReference>
<proteinExistence type="predicted"/>
<evidence type="ECO:0000259" key="4">
    <source>
        <dbReference type="PROSITE" id="PS50987"/>
    </source>
</evidence>
<dbReference type="InterPro" id="IPR011991">
    <property type="entry name" value="ArsR-like_HTH"/>
</dbReference>
<dbReference type="Gene3D" id="1.10.10.10">
    <property type="entry name" value="Winged helix-like DNA-binding domain superfamily/Winged helix DNA-binding domain"/>
    <property type="match status" value="1"/>
</dbReference>
<comment type="caution">
    <text evidence="5">The sequence shown here is derived from an EMBL/GenBank/DDBJ whole genome shotgun (WGS) entry which is preliminary data.</text>
</comment>
<dbReference type="InterPro" id="IPR001845">
    <property type="entry name" value="HTH_ArsR_DNA-bd_dom"/>
</dbReference>
<name>K2GHF3_9BACT</name>
<keyword evidence="1" id="KW-0805">Transcription regulation</keyword>
<dbReference type="SUPFAM" id="SSF46785">
    <property type="entry name" value="Winged helix' DNA-binding domain"/>
    <property type="match status" value="1"/>
</dbReference>
<dbReference type="PROSITE" id="PS50987">
    <property type="entry name" value="HTH_ARSR_2"/>
    <property type="match status" value="1"/>
</dbReference>
<organism evidence="5">
    <name type="scientific">uncultured bacterium</name>
    <name type="common">gcode 4</name>
    <dbReference type="NCBI Taxonomy" id="1234023"/>
    <lineage>
        <taxon>Bacteria</taxon>
        <taxon>environmental samples</taxon>
    </lineage>
</organism>
<dbReference type="SMART" id="SM00418">
    <property type="entry name" value="HTH_ARSR"/>
    <property type="match status" value="1"/>
</dbReference>
<evidence type="ECO:0000256" key="1">
    <source>
        <dbReference type="ARBA" id="ARBA00023015"/>
    </source>
</evidence>
<dbReference type="GO" id="GO:0003677">
    <property type="term" value="F:DNA binding"/>
    <property type="evidence" value="ECO:0007669"/>
    <property type="project" value="UniProtKB-KW"/>
</dbReference>
<dbReference type="AlphaFoldDB" id="K2GHF3"/>
<gene>
    <name evidence="5" type="ORF">ACD_2C00081G0001</name>
</gene>
<evidence type="ECO:0000313" key="5">
    <source>
        <dbReference type="EMBL" id="EKE29879.1"/>
    </source>
</evidence>
<protein>
    <submittedName>
        <fullName evidence="5">Transcriptional regulator</fullName>
    </submittedName>
</protein>
<evidence type="ECO:0000256" key="3">
    <source>
        <dbReference type="ARBA" id="ARBA00023163"/>
    </source>
</evidence>
<dbReference type="InterPro" id="IPR036388">
    <property type="entry name" value="WH-like_DNA-bd_sf"/>
</dbReference>
<dbReference type="Pfam" id="PF01022">
    <property type="entry name" value="HTH_5"/>
    <property type="match status" value="1"/>
</dbReference>